<dbReference type="SUPFAM" id="SSF57889">
    <property type="entry name" value="Cysteine-rich domain"/>
    <property type="match status" value="1"/>
</dbReference>
<dbReference type="WBParaSite" id="HPLM_0002036801-mRNA-1">
    <property type="protein sequence ID" value="HPLM_0002036801-mRNA-1"/>
    <property type="gene ID" value="HPLM_0002036801"/>
</dbReference>
<dbReference type="PANTHER" id="PTHR46599">
    <property type="entry name" value="PIGGYBAC TRANSPOSABLE ELEMENT-DERIVED PROTEIN 4"/>
    <property type="match status" value="1"/>
</dbReference>
<dbReference type="Pfam" id="PF13843">
    <property type="entry name" value="DDE_Tnp_1_7"/>
    <property type="match status" value="1"/>
</dbReference>
<dbReference type="InterPro" id="IPR029526">
    <property type="entry name" value="PGBD"/>
</dbReference>
<proteinExistence type="predicted"/>
<dbReference type="PANTHER" id="PTHR46599:SF3">
    <property type="entry name" value="PIGGYBAC TRANSPOSABLE ELEMENT-DERIVED PROTEIN 4"/>
    <property type="match status" value="1"/>
</dbReference>
<name>A0A0N4X7M6_HAEPC</name>
<dbReference type="AlphaFoldDB" id="A0A0N4X7M6"/>
<dbReference type="InterPro" id="IPR046349">
    <property type="entry name" value="C1-like_sf"/>
</dbReference>
<protein>
    <submittedName>
        <fullName evidence="2">DDE_Tnp_1_7 domain-containing protein</fullName>
    </submittedName>
</protein>
<feature type="domain" description="PiggyBac transposable element-derived protein" evidence="1">
    <location>
        <begin position="31"/>
        <end position="84"/>
    </location>
</feature>
<evidence type="ECO:0000313" key="2">
    <source>
        <dbReference type="WBParaSite" id="HPLM_0002036801-mRNA-1"/>
    </source>
</evidence>
<dbReference type="OMA" id="CIDEPRL"/>
<evidence type="ECO:0000259" key="1">
    <source>
        <dbReference type="Pfam" id="PF13843"/>
    </source>
</evidence>
<reference evidence="2" key="1">
    <citation type="submission" date="2017-02" db="UniProtKB">
        <authorList>
            <consortium name="WormBaseParasite"/>
        </authorList>
    </citation>
    <scope>IDENTIFICATION</scope>
</reference>
<organism evidence="2">
    <name type="scientific">Haemonchus placei</name>
    <name type="common">Barber's pole worm</name>
    <dbReference type="NCBI Taxonomy" id="6290"/>
    <lineage>
        <taxon>Eukaryota</taxon>
        <taxon>Metazoa</taxon>
        <taxon>Ecdysozoa</taxon>
        <taxon>Nematoda</taxon>
        <taxon>Chromadorea</taxon>
        <taxon>Rhabditida</taxon>
        <taxon>Rhabditina</taxon>
        <taxon>Rhabditomorpha</taxon>
        <taxon>Strongyloidea</taxon>
        <taxon>Trichostrongylidae</taxon>
        <taxon>Haemonchus</taxon>
    </lineage>
</organism>
<accession>A0A0N4X7M6</accession>
<sequence>LPTKYRWYSCMKWKDKRDLMMISTSHVGERGSSNKPKVVEDYNKLKGFVDQSDQLSAYSPFVRRTTKRYLRAFFHFVMQTAVVNWCRLFCDTKGTIQLNEFKMILVKTLLRDIFSEPSSPRTTHKLERSESGSKESRRTCTGCYKELREEKGRPYATNHAKKVSSRCSKCHKYFCMECFLNYHKKCV</sequence>